<keyword evidence="2" id="KW-0472">Membrane</keyword>
<proteinExistence type="predicted"/>
<name>A0AAV2ZHU9_9STRA</name>
<reference evidence="3" key="1">
    <citation type="submission" date="2022-11" db="EMBL/GenBank/DDBJ databases">
        <authorList>
            <person name="Morgan W.R."/>
            <person name="Tartar A."/>
        </authorList>
    </citation>
    <scope>NUCLEOTIDE SEQUENCE</scope>
    <source>
        <strain evidence="3">ARSEF 373</strain>
    </source>
</reference>
<dbReference type="Proteomes" id="UP001146120">
    <property type="component" value="Unassembled WGS sequence"/>
</dbReference>
<evidence type="ECO:0000313" key="3">
    <source>
        <dbReference type="EMBL" id="DBA04424.1"/>
    </source>
</evidence>
<sequence length="233" mass="26201">MLYGEPLDMLAMGKAPAPLSMDQEWDSGYGSHRKQSVGSQPPSFGVIRNDRTPLNTPYTPQLIKLQLTHHAEAERSDLAFEPAKQFFKGKIALVIHPVRKLRKAIELALTRILPKAMTQSTFYAKYRDLLLWYCTTVLCIPFALLLSPMVIAFCICTSPIWVAGLVVLFIRNLAMLWSNPHAPLHESYATVPSPSGHILHHPHGTRPHHHQLHQPSLSSAYRRSSQMNGHPYG</sequence>
<evidence type="ECO:0000256" key="1">
    <source>
        <dbReference type="SAM" id="MobiDB-lite"/>
    </source>
</evidence>
<evidence type="ECO:0000313" key="4">
    <source>
        <dbReference type="Proteomes" id="UP001146120"/>
    </source>
</evidence>
<protein>
    <submittedName>
        <fullName evidence="3">Uncharacterized protein</fullName>
    </submittedName>
</protein>
<evidence type="ECO:0000256" key="2">
    <source>
        <dbReference type="SAM" id="Phobius"/>
    </source>
</evidence>
<dbReference type="AlphaFoldDB" id="A0AAV2ZHU9"/>
<feature type="transmembrane region" description="Helical" evidence="2">
    <location>
        <begin position="150"/>
        <end position="170"/>
    </location>
</feature>
<comment type="caution">
    <text evidence="3">The sequence shown here is derived from an EMBL/GenBank/DDBJ whole genome shotgun (WGS) entry which is preliminary data.</text>
</comment>
<feature type="transmembrane region" description="Helical" evidence="2">
    <location>
        <begin position="126"/>
        <end position="144"/>
    </location>
</feature>
<organism evidence="3 4">
    <name type="scientific">Lagenidium giganteum</name>
    <dbReference type="NCBI Taxonomy" id="4803"/>
    <lineage>
        <taxon>Eukaryota</taxon>
        <taxon>Sar</taxon>
        <taxon>Stramenopiles</taxon>
        <taxon>Oomycota</taxon>
        <taxon>Peronosporomycetes</taxon>
        <taxon>Pythiales</taxon>
        <taxon>Pythiaceae</taxon>
    </lineage>
</organism>
<keyword evidence="2" id="KW-1133">Transmembrane helix</keyword>
<keyword evidence="4" id="KW-1185">Reference proteome</keyword>
<gene>
    <name evidence="3" type="ORF">N0F65_010020</name>
</gene>
<accession>A0AAV2ZHU9</accession>
<reference evidence="3" key="2">
    <citation type="journal article" date="2023" name="Microbiol Resour">
        <title>Decontamination and Annotation of the Draft Genome Sequence of the Oomycete Lagenidium giganteum ARSEF 373.</title>
        <authorList>
            <person name="Morgan W.R."/>
            <person name="Tartar A."/>
        </authorList>
    </citation>
    <scope>NUCLEOTIDE SEQUENCE</scope>
    <source>
        <strain evidence="3">ARSEF 373</strain>
    </source>
</reference>
<feature type="region of interest" description="Disordered" evidence="1">
    <location>
        <begin position="24"/>
        <end position="45"/>
    </location>
</feature>
<keyword evidence="2" id="KW-0812">Transmembrane</keyword>
<dbReference type="EMBL" id="DAKRPA010000008">
    <property type="protein sequence ID" value="DBA04424.1"/>
    <property type="molecule type" value="Genomic_DNA"/>
</dbReference>